<accession>A0ACC2SGA0</accession>
<dbReference type="EMBL" id="QTSX02005077">
    <property type="protein sequence ID" value="KAJ9061320.1"/>
    <property type="molecule type" value="Genomic_DNA"/>
</dbReference>
<gene>
    <name evidence="1" type="ORF">DSO57_1021780</name>
</gene>
<name>A0ACC2SGA0_9FUNG</name>
<reference evidence="1" key="1">
    <citation type="submission" date="2022-04" db="EMBL/GenBank/DDBJ databases">
        <title>Genome of the entomopathogenic fungus Entomophthora muscae.</title>
        <authorList>
            <person name="Elya C."/>
            <person name="Lovett B.R."/>
            <person name="Lee E."/>
            <person name="Macias A.M."/>
            <person name="Hajek A.E."/>
            <person name="De Bivort B.L."/>
            <person name="Kasson M.T."/>
            <person name="De Fine Licht H.H."/>
            <person name="Stajich J.E."/>
        </authorList>
    </citation>
    <scope>NUCLEOTIDE SEQUENCE</scope>
    <source>
        <strain evidence="1">Berkeley</strain>
    </source>
</reference>
<protein>
    <submittedName>
        <fullName evidence="1">Uncharacterized protein</fullName>
    </submittedName>
</protein>
<evidence type="ECO:0000313" key="1">
    <source>
        <dbReference type="EMBL" id="KAJ9061320.1"/>
    </source>
</evidence>
<evidence type="ECO:0000313" key="2">
    <source>
        <dbReference type="Proteomes" id="UP001165960"/>
    </source>
</evidence>
<comment type="caution">
    <text evidence="1">The sequence shown here is derived from an EMBL/GenBank/DDBJ whole genome shotgun (WGS) entry which is preliminary data.</text>
</comment>
<organism evidence="1 2">
    <name type="scientific">Entomophthora muscae</name>
    <dbReference type="NCBI Taxonomy" id="34485"/>
    <lineage>
        <taxon>Eukaryota</taxon>
        <taxon>Fungi</taxon>
        <taxon>Fungi incertae sedis</taxon>
        <taxon>Zoopagomycota</taxon>
        <taxon>Entomophthoromycotina</taxon>
        <taxon>Entomophthoromycetes</taxon>
        <taxon>Entomophthorales</taxon>
        <taxon>Entomophthoraceae</taxon>
        <taxon>Entomophthora</taxon>
    </lineage>
</organism>
<proteinExistence type="predicted"/>
<keyword evidence="2" id="KW-1185">Reference proteome</keyword>
<sequence length="200" mass="22698">MKYIVEHMEEEVYEWCKLEYSHMANIVGGDNLIFTNVTEVDISKMPKNINPSNCHKASIEGLNLDIKKVCLLDQEASKVLSPEDIEEFDYLLFGGILGDEDTEAMECLVKDRTSELRKLGFPTRHLGAAQMTTDGAVLTSKIILEDKIPFEEIKFVDHPEVKVSKNESTIMPFRYVMDSKGKPIMAPGMVELFKNDTFDL</sequence>
<dbReference type="Proteomes" id="UP001165960">
    <property type="component" value="Unassembled WGS sequence"/>
</dbReference>